<dbReference type="GO" id="GO:0016705">
    <property type="term" value="F:oxidoreductase activity, acting on paired donors, with incorporation or reduction of molecular oxygen"/>
    <property type="evidence" value="ECO:0007669"/>
    <property type="project" value="InterPro"/>
</dbReference>
<dbReference type="GO" id="GO:0005506">
    <property type="term" value="F:iron ion binding"/>
    <property type="evidence" value="ECO:0007669"/>
    <property type="project" value="InterPro"/>
</dbReference>
<evidence type="ECO:0000313" key="1">
    <source>
        <dbReference type="EMBL" id="CAG7829034.1"/>
    </source>
</evidence>
<feature type="non-terminal residue" evidence="1">
    <location>
        <position position="1"/>
    </location>
</feature>
<organism evidence="1 2">
    <name type="scientific">Allacma fusca</name>
    <dbReference type="NCBI Taxonomy" id="39272"/>
    <lineage>
        <taxon>Eukaryota</taxon>
        <taxon>Metazoa</taxon>
        <taxon>Ecdysozoa</taxon>
        <taxon>Arthropoda</taxon>
        <taxon>Hexapoda</taxon>
        <taxon>Collembola</taxon>
        <taxon>Symphypleona</taxon>
        <taxon>Sminthuridae</taxon>
        <taxon>Allacma</taxon>
    </lineage>
</organism>
<dbReference type="InterPro" id="IPR001128">
    <property type="entry name" value="Cyt_P450"/>
</dbReference>
<dbReference type="AlphaFoldDB" id="A0A8J2PQ36"/>
<reference evidence="1" key="1">
    <citation type="submission" date="2021-06" db="EMBL/GenBank/DDBJ databases">
        <authorList>
            <person name="Hodson N. C."/>
            <person name="Mongue J. A."/>
            <person name="Jaron S. K."/>
        </authorList>
    </citation>
    <scope>NUCLEOTIDE SEQUENCE</scope>
</reference>
<comment type="caution">
    <text evidence="1">The sequence shown here is derived from an EMBL/GenBank/DDBJ whole genome shotgun (WGS) entry which is preliminary data.</text>
</comment>
<evidence type="ECO:0000313" key="2">
    <source>
        <dbReference type="Proteomes" id="UP000708208"/>
    </source>
</evidence>
<keyword evidence="2" id="KW-1185">Reference proteome</keyword>
<sequence>MTKWAKEYGPIFQIYFGPKRTYVLSELKSLREVFSDSQSVHNDRPHNEAFHLLRDGLH</sequence>
<protein>
    <recommendedName>
        <fullName evidence="3">Cytochrome P450</fullName>
    </recommendedName>
</protein>
<dbReference type="Proteomes" id="UP000708208">
    <property type="component" value="Unassembled WGS sequence"/>
</dbReference>
<name>A0A8J2PQ36_9HEXA</name>
<dbReference type="OrthoDB" id="1055148at2759"/>
<proteinExistence type="predicted"/>
<accession>A0A8J2PQ36</accession>
<gene>
    <name evidence="1" type="ORF">AFUS01_LOCUS38920</name>
</gene>
<evidence type="ECO:0008006" key="3">
    <source>
        <dbReference type="Google" id="ProtNLM"/>
    </source>
</evidence>
<dbReference type="GO" id="GO:0004497">
    <property type="term" value="F:monooxygenase activity"/>
    <property type="evidence" value="ECO:0007669"/>
    <property type="project" value="InterPro"/>
</dbReference>
<dbReference type="Pfam" id="PF00067">
    <property type="entry name" value="p450"/>
    <property type="match status" value="1"/>
</dbReference>
<dbReference type="EMBL" id="CAJVCH010549865">
    <property type="protein sequence ID" value="CAG7829034.1"/>
    <property type="molecule type" value="Genomic_DNA"/>
</dbReference>
<dbReference type="GO" id="GO:0020037">
    <property type="term" value="F:heme binding"/>
    <property type="evidence" value="ECO:0007669"/>
    <property type="project" value="InterPro"/>
</dbReference>